<sequence length="278" mass="32108">MAKVPPPQRLSQTGVLLPLAVGTSSVGVSKDPGHPQPLPPNQTPKLQSHPIRRAPPERWSCIFINVLDEFEKNYLSLSHRRLKRHPLLRPRPLQMTPISPSFRHLLLLVDLQQYDIDVDARRSKPRLLYVTALLRLWLSRSRVPCSLTVKELQTTYKTTKLSIYERIYEILNLLWWYLTTDAFCIAPNLRRVILPIFPQTQDVPSDLPDEDSGLRLPFHQLTSLQINRFSPYKAHFYNTLHLLPNLQRLTLSCRYTFVLEGTITSNLTTATIVDVLQH</sequence>
<comment type="caution">
    <text evidence="2">The sequence shown here is derived from an EMBL/GenBank/DDBJ whole genome shotgun (WGS) entry which is preliminary data.</text>
</comment>
<reference evidence="2 3" key="1">
    <citation type="journal article" date="2020" name="ISME J.">
        <title>Uncovering the hidden diversity of litter-decomposition mechanisms in mushroom-forming fungi.</title>
        <authorList>
            <person name="Floudas D."/>
            <person name="Bentzer J."/>
            <person name="Ahren D."/>
            <person name="Johansson T."/>
            <person name="Persson P."/>
            <person name="Tunlid A."/>
        </authorList>
    </citation>
    <scope>NUCLEOTIDE SEQUENCE [LARGE SCALE GENOMIC DNA]</scope>
    <source>
        <strain evidence="2 3">CBS 291.85</strain>
    </source>
</reference>
<accession>A0A8H5CS43</accession>
<dbReference type="OrthoDB" id="2834295at2759"/>
<keyword evidence="3" id="KW-1185">Reference proteome</keyword>
<feature type="region of interest" description="Disordered" evidence="1">
    <location>
        <begin position="24"/>
        <end position="52"/>
    </location>
</feature>
<evidence type="ECO:0000256" key="1">
    <source>
        <dbReference type="SAM" id="MobiDB-lite"/>
    </source>
</evidence>
<dbReference type="Proteomes" id="UP000559256">
    <property type="component" value="Unassembled WGS sequence"/>
</dbReference>
<proteinExistence type="predicted"/>
<name>A0A8H5CS43_9AGAR</name>
<evidence type="ECO:0000313" key="3">
    <source>
        <dbReference type="Proteomes" id="UP000559256"/>
    </source>
</evidence>
<evidence type="ECO:0000313" key="2">
    <source>
        <dbReference type="EMBL" id="KAF5346982.1"/>
    </source>
</evidence>
<dbReference type="EMBL" id="JAACJM010000098">
    <property type="protein sequence ID" value="KAF5346982.1"/>
    <property type="molecule type" value="Genomic_DNA"/>
</dbReference>
<organism evidence="2 3">
    <name type="scientific">Tetrapyrgos nigripes</name>
    <dbReference type="NCBI Taxonomy" id="182062"/>
    <lineage>
        <taxon>Eukaryota</taxon>
        <taxon>Fungi</taxon>
        <taxon>Dikarya</taxon>
        <taxon>Basidiomycota</taxon>
        <taxon>Agaricomycotina</taxon>
        <taxon>Agaricomycetes</taxon>
        <taxon>Agaricomycetidae</taxon>
        <taxon>Agaricales</taxon>
        <taxon>Marasmiineae</taxon>
        <taxon>Marasmiaceae</taxon>
        <taxon>Tetrapyrgos</taxon>
    </lineage>
</organism>
<protein>
    <submittedName>
        <fullName evidence="2">Uncharacterized protein</fullName>
    </submittedName>
</protein>
<gene>
    <name evidence="2" type="ORF">D9758_010103</name>
</gene>
<dbReference type="AlphaFoldDB" id="A0A8H5CS43"/>